<reference evidence="2 3" key="1">
    <citation type="submission" date="2018-06" db="EMBL/GenBank/DDBJ databases">
        <title>Population genomics shows no distinction between pathogenic Candida krusei and environmental Pichia kudriavzevii: One species, four names.</title>
        <authorList>
            <person name="Douglass A.P."/>
            <person name="Offei B."/>
            <person name="Braun-Galleani S."/>
            <person name="Coughlan A.Y."/>
            <person name="Martos A."/>
            <person name="Ortiz-Merino R.A."/>
            <person name="Byrne K.P."/>
            <person name="Wolfe K.H."/>
        </authorList>
    </citation>
    <scope>NUCLEOTIDE SEQUENCE [LARGE SCALE GENOMIC DNA]</scope>
    <source>
        <strain evidence="2 3">CBS573</strain>
    </source>
</reference>
<evidence type="ECO:0000313" key="3">
    <source>
        <dbReference type="Proteomes" id="UP000249293"/>
    </source>
</evidence>
<keyword evidence="3" id="KW-1185">Reference proteome</keyword>
<dbReference type="GeneID" id="40381465"/>
<dbReference type="VEuPathDB" id="FungiDB:C5L36_0A03560"/>
<dbReference type="KEGG" id="pkz:C5L36_0A03560"/>
<feature type="region of interest" description="Disordered" evidence="1">
    <location>
        <begin position="502"/>
        <end position="524"/>
    </location>
</feature>
<dbReference type="EMBL" id="CP028773">
    <property type="protein sequence ID" value="AWU73755.1"/>
    <property type="molecule type" value="Genomic_DNA"/>
</dbReference>
<evidence type="ECO:0000313" key="2">
    <source>
        <dbReference type="EMBL" id="AWU73755.1"/>
    </source>
</evidence>
<dbReference type="OrthoDB" id="3997513at2759"/>
<accession>A0A2U9QXP0</accession>
<name>A0A2U9QXP0_PICKU</name>
<gene>
    <name evidence="2" type="ORF">C5L36_0A03560</name>
</gene>
<dbReference type="Proteomes" id="UP000249293">
    <property type="component" value="Chromosome 1"/>
</dbReference>
<evidence type="ECO:0000256" key="1">
    <source>
        <dbReference type="SAM" id="MobiDB-lite"/>
    </source>
</evidence>
<proteinExistence type="predicted"/>
<sequence>MYTNMLRSKTLEKLLFDRTRICRLFSALANPATLQQAVFGMHKSAPLELRRKSFDDLMRQLDENEELWKDNALVESEIHHNMVELINGPDQDYYMKELQKCNGWLSIYSLIHDRLYYNAVQGVFRHPQYIPNETFEYLCLQLLKNDQLKLFMDAIDKNSPNHFYKVSQNIYEKFIRLCIERRQDDLLAKFIEKYIIYTGDTEVIKYQACHIDWQLGESILNFFYSCGNIKAYSKTAALMILLAKQLPKSEKLARELRFKSRVQKLQMYTDKLGPYTVLENGMFHKFGLIANKNAKFDKHLKPFANSLFSYYKDQQLTLETCILLIEYMHGLHTQEFKESFSKKLNPDIQMARIYRSVIRKTADPDPLILKNYTDIINMANDKNNKHMKDGLPVRRTQNQRFSEEEALNPDDIKPFKPKALQIILYVLHERAKNVKIPQSDELRDIIVTAVLLFQAMIKVRSLKPSVDCVQLMMDLVRMHPATAPHVTLLQPLYDKVKGQLPENQIPKRLRPQESPLKTPPPDST</sequence>
<protein>
    <submittedName>
        <fullName evidence="2">Uncharacterized protein</fullName>
    </submittedName>
</protein>
<dbReference type="AlphaFoldDB" id="A0A2U9QXP0"/>
<dbReference type="RefSeq" id="XP_029319232.1">
    <property type="nucleotide sequence ID" value="XM_029463372.1"/>
</dbReference>
<organism evidence="2 3">
    <name type="scientific">Pichia kudriavzevii</name>
    <name type="common">Yeast</name>
    <name type="synonym">Issatchenkia orientalis</name>
    <dbReference type="NCBI Taxonomy" id="4909"/>
    <lineage>
        <taxon>Eukaryota</taxon>
        <taxon>Fungi</taxon>
        <taxon>Dikarya</taxon>
        <taxon>Ascomycota</taxon>
        <taxon>Saccharomycotina</taxon>
        <taxon>Pichiomycetes</taxon>
        <taxon>Pichiales</taxon>
        <taxon>Pichiaceae</taxon>
        <taxon>Pichia</taxon>
    </lineage>
</organism>